<feature type="region of interest" description="Disordered" evidence="6">
    <location>
        <begin position="423"/>
        <end position="451"/>
    </location>
</feature>
<reference evidence="10" key="2">
    <citation type="submission" date="2025-08" db="UniProtKB">
        <authorList>
            <consortium name="Ensembl"/>
        </authorList>
    </citation>
    <scope>IDENTIFICATION</scope>
</reference>
<evidence type="ECO:0000256" key="5">
    <source>
        <dbReference type="ARBA" id="ARBA00022723"/>
    </source>
</evidence>
<evidence type="ECO:0000256" key="1">
    <source>
        <dbReference type="ARBA" id="ARBA00000900"/>
    </source>
</evidence>
<evidence type="ECO:0000259" key="8">
    <source>
        <dbReference type="Pfam" id="PF07292"/>
    </source>
</evidence>
<keyword evidence="7" id="KW-0812">Transmembrane</keyword>
<evidence type="ECO:0000256" key="7">
    <source>
        <dbReference type="SAM" id="Phobius"/>
    </source>
</evidence>
<organism evidence="10 11">
    <name type="scientific">Anas platyrhynchos platyrhynchos</name>
    <name type="common">Northern mallard</name>
    <dbReference type="NCBI Taxonomy" id="8840"/>
    <lineage>
        <taxon>Eukaryota</taxon>
        <taxon>Metazoa</taxon>
        <taxon>Chordata</taxon>
        <taxon>Craniata</taxon>
        <taxon>Vertebrata</taxon>
        <taxon>Euteleostomi</taxon>
        <taxon>Archelosauria</taxon>
        <taxon>Archosauria</taxon>
        <taxon>Dinosauria</taxon>
        <taxon>Saurischia</taxon>
        <taxon>Theropoda</taxon>
        <taxon>Coelurosauria</taxon>
        <taxon>Aves</taxon>
        <taxon>Neognathae</taxon>
        <taxon>Galloanserae</taxon>
        <taxon>Anseriformes</taxon>
        <taxon>Anatidae</taxon>
        <taxon>Anatinae</taxon>
        <taxon>Anas</taxon>
    </lineage>
</organism>
<evidence type="ECO:0000256" key="2">
    <source>
        <dbReference type="ARBA" id="ARBA00004906"/>
    </source>
</evidence>
<dbReference type="UniPathway" id="UPA00143"/>
<dbReference type="GO" id="GO:0007219">
    <property type="term" value="P:Notch signaling pathway"/>
    <property type="evidence" value="ECO:0007669"/>
    <property type="project" value="InterPro"/>
</dbReference>
<dbReference type="Gene3D" id="3.30.70.330">
    <property type="match status" value="1"/>
</dbReference>
<dbReference type="Pfam" id="PF07292">
    <property type="entry name" value="NID"/>
    <property type="match status" value="1"/>
</dbReference>
<feature type="compositionally biased region" description="Pro residues" evidence="6">
    <location>
        <begin position="286"/>
        <end position="296"/>
    </location>
</feature>
<dbReference type="InterPro" id="IPR039399">
    <property type="entry name" value="Deltex_C_sf"/>
</dbReference>
<dbReference type="GO" id="GO:0016567">
    <property type="term" value="P:protein ubiquitination"/>
    <property type="evidence" value="ECO:0007669"/>
    <property type="project" value="UniProtKB-UniPathway"/>
</dbReference>
<feature type="region of interest" description="Disordered" evidence="6">
    <location>
        <begin position="165"/>
        <end position="202"/>
    </location>
</feature>
<keyword evidence="7" id="KW-0472">Membrane</keyword>
<dbReference type="PANTHER" id="PTHR12622">
    <property type="entry name" value="DELTEX-RELATED"/>
    <property type="match status" value="1"/>
</dbReference>
<feature type="compositionally biased region" description="Low complexity" evidence="6">
    <location>
        <begin position="1199"/>
        <end position="1224"/>
    </location>
</feature>
<accession>A0A493TV65</accession>
<feature type="region of interest" description="Disordered" evidence="6">
    <location>
        <begin position="746"/>
        <end position="765"/>
    </location>
</feature>
<feature type="domain" description="Deltex C-terminal" evidence="9">
    <location>
        <begin position="1294"/>
        <end position="1418"/>
    </location>
</feature>
<dbReference type="InterPro" id="IPR009909">
    <property type="entry name" value="Nmi/IFP35_dom"/>
</dbReference>
<dbReference type="OMA" id="QRTKCGA"/>
<evidence type="ECO:0000256" key="6">
    <source>
        <dbReference type="SAM" id="MobiDB-lite"/>
    </source>
</evidence>
<feature type="region of interest" description="Disordered" evidence="6">
    <location>
        <begin position="820"/>
        <end position="864"/>
    </location>
</feature>
<feature type="region of interest" description="Disordered" evidence="6">
    <location>
        <begin position="1092"/>
        <end position="1140"/>
    </location>
</feature>
<feature type="domain" description="NID" evidence="8">
    <location>
        <begin position="211"/>
        <end position="250"/>
    </location>
</feature>
<feature type="compositionally biased region" description="Basic and acidic residues" evidence="6">
    <location>
        <begin position="433"/>
        <end position="443"/>
    </location>
</feature>
<keyword evidence="11" id="KW-1185">Reference proteome</keyword>
<protein>
    <recommendedName>
        <fullName evidence="3">RING-type E3 ubiquitin transferase</fullName>
        <ecNumber evidence="3">2.3.2.27</ecNumber>
    </recommendedName>
</protein>
<feature type="region of interest" description="Disordered" evidence="6">
    <location>
        <begin position="1158"/>
        <end position="1247"/>
    </location>
</feature>
<comment type="pathway">
    <text evidence="2">Protein modification; protein ubiquitination.</text>
</comment>
<dbReference type="GeneTree" id="ENSGT00940000154578"/>
<dbReference type="InterPro" id="IPR012677">
    <property type="entry name" value="Nucleotide-bd_a/b_plait_sf"/>
</dbReference>
<feature type="compositionally biased region" description="Polar residues" evidence="6">
    <location>
        <begin position="631"/>
        <end position="641"/>
    </location>
</feature>
<dbReference type="Proteomes" id="UP000016666">
    <property type="component" value="Chromosome 28"/>
</dbReference>
<keyword evidence="5" id="KW-0479">Metal-binding</keyword>
<reference evidence="10" key="3">
    <citation type="submission" date="2025-09" db="UniProtKB">
        <authorList>
            <consortium name="Ensembl"/>
        </authorList>
    </citation>
    <scope>IDENTIFICATION</scope>
</reference>
<feature type="transmembrane region" description="Helical" evidence="7">
    <location>
        <begin position="51"/>
        <end position="71"/>
    </location>
</feature>
<evidence type="ECO:0000313" key="11">
    <source>
        <dbReference type="Proteomes" id="UP000016666"/>
    </source>
</evidence>
<dbReference type="Ensembl" id="ENSAPLT00000037425.1">
    <property type="protein sequence ID" value="ENSAPLP00000029761.1"/>
    <property type="gene ID" value="ENSAPLG00000027117.1"/>
</dbReference>
<name>A0A493TV65_ANAPP</name>
<evidence type="ECO:0000313" key="10">
    <source>
        <dbReference type="Ensembl" id="ENSAPLP00000029761.1"/>
    </source>
</evidence>
<proteinExistence type="predicted"/>
<keyword evidence="4" id="KW-0808">Transferase</keyword>
<keyword evidence="7" id="KW-1133">Transmembrane helix</keyword>
<dbReference type="GO" id="GO:0046872">
    <property type="term" value="F:metal ion binding"/>
    <property type="evidence" value="ECO:0007669"/>
    <property type="project" value="UniProtKB-KW"/>
</dbReference>
<dbReference type="InterPro" id="IPR039398">
    <property type="entry name" value="Deltex_fam"/>
</dbReference>
<dbReference type="Gene3D" id="3.30.390.130">
    <property type="match status" value="1"/>
</dbReference>
<feature type="compositionally biased region" description="Basic and acidic residues" evidence="6">
    <location>
        <begin position="187"/>
        <end position="199"/>
    </location>
</feature>
<feature type="compositionally biased region" description="Basic and acidic residues" evidence="6">
    <location>
        <begin position="789"/>
        <end position="798"/>
    </location>
</feature>
<sequence length="1419" mass="152623">MLWRSTSRRRAVAGERWTPWATCRRGAGRWLCSASSWATPEHRRGVKRVNLILKVPAGSSVCVVLGTGMGWGRGRGRGRGWDGDGDGDRMGTEMGMGMVEEPRGHRAGAVPFRSVPQPPGVRCARGRCRPRRGGPAFAFVSRWLPWGPSRAVGYRDRAARSCAELGRRHRGSGGKERARPAPGARAAAERTRGGEERLRGVPGTRCRLAGGMAGHTVEVRGIPTDLPPDRVADKLTIHFLRSRNGGGEIADVQVLPGARACALITFEALAGNGGGPGGLGLCPHPNTSPCPPPPRPSHTEPKQGQERHRCLFFFSPHAVAQRILKTKNHVLAIGGKKYPLEVTAHVVELSPDEIFVCASMVVDYGKLPAGKTLLKNLQKGHSSVQLDFDHKNTRCRVEGPFTEVQAFSRDLLGSLNLKSQAAGATLPPGSSHVAKDTKMHDHQQVPPSTGSALKTTALSRWDYGSEGAAGGPSPRGPVDGEAVGQLEDFSLVMDSDIYLYMQRLCAAEYQGVLQQHFVDVVDISNDDITILYLQPSPGTSGDTDALRQAHLALQQLYQQLELSLRKEKISKRGLDMDSQALGALTRELQEVFPLLLCHEDGKQLYLIGNLVDVSQAKQYIQHFSARSTPQTVVMLSSSQPSRPAVSHATEAAGHKPKAPVDTSSPKLSPGRPEGKAEHKLAANFSALKTGRSQAGQGLLPSRDSPPGTQVQLSEKNSPETHALGPGDPKTPTQLYQPHVSALVLGSAAAESQQNDPKEQDRVKGGARLARHKSLSAFVGKENSALQHPGDSKGSDPTKHCSLADTSSTFRSLSLFDTTRSSSAFDSKPSESRPVLRRSNSFSLPKPKESNKPQDTVRAGSGGNRVSEEMSLDSLQWSYLKDVNCSAIEELCRSAGVQISERSTGDCTVLSLQAEDRAKLLQVKWKVETLVQRCPDLVCQIMSYSELAVEGPDDDALSELCSLLRGSSLQVGLNKDKYKLCLACPKEMLPGVTEAFQVFSSRRLRALKSSSLSPGAERASSPGHPGAVQPSRSQDTVLGAALPDSLESLQLGLQLLDIRDKAEHSEVLRAFKLPEAKEKRSPSPWRYLQAAGQEEANDHVDPGAVQGGSGLLSPPVVDNPSPGAPREPQEQPKAKLSPGEPDIARLKQVLPDKFQFARDRSRGGHSDAGGQLRSPIPTAEGAPRSLPAWLYGATAPEPPQAAAEQSPTAESRGQERSSSSRNSTQEEPEPSTPQKRGPSPGQESSKSPLGWCDACQDSSVTCPAPCGHTLCRTCFAAEQPACCGSSSVAPSCKVPGTFKISSVSQSLPGYYRDLTLQLTYTIPDGVQGVGHPHPGQPYKGGCFIAFLPDNREGQKTAMLLKKAFEQGLTFRIKSCDGEERVTWGLIPHKTSWHGSKARNGYPDAQYLHKVCTILKNLGIE</sequence>
<feature type="region of interest" description="Disordered" evidence="6">
    <location>
        <begin position="776"/>
        <end position="803"/>
    </location>
</feature>
<dbReference type="EC" id="2.3.2.27" evidence="3"/>
<feature type="region of interest" description="Disordered" evidence="6">
    <location>
        <begin position="691"/>
        <end position="734"/>
    </location>
</feature>
<feature type="compositionally biased region" description="Polar residues" evidence="6">
    <location>
        <begin position="706"/>
        <end position="715"/>
    </location>
</feature>
<evidence type="ECO:0000256" key="3">
    <source>
        <dbReference type="ARBA" id="ARBA00012483"/>
    </source>
</evidence>
<dbReference type="Pfam" id="PF18102">
    <property type="entry name" value="DTC"/>
    <property type="match status" value="1"/>
</dbReference>
<feature type="region of interest" description="Disordered" evidence="6">
    <location>
        <begin position="284"/>
        <end position="305"/>
    </location>
</feature>
<reference evidence="10 11" key="1">
    <citation type="submission" date="2017-10" db="EMBL/GenBank/DDBJ databases">
        <title>A new Pekin duck reference genome.</title>
        <authorList>
            <person name="Hou Z.-C."/>
            <person name="Zhou Z.-K."/>
            <person name="Zhu F."/>
            <person name="Hou S.-S."/>
        </authorList>
    </citation>
    <scope>NUCLEOTIDE SEQUENCE [LARGE SCALE GENOMIC DNA]</scope>
</reference>
<comment type="catalytic activity">
    <reaction evidence="1">
        <text>S-ubiquitinyl-[E2 ubiquitin-conjugating enzyme]-L-cysteine + [acceptor protein]-L-lysine = [E2 ubiquitin-conjugating enzyme]-L-cysteine + N(6)-ubiquitinyl-[acceptor protein]-L-lysine.</text>
        <dbReference type="EC" id="2.3.2.27"/>
    </reaction>
</comment>
<dbReference type="GO" id="GO:0061630">
    <property type="term" value="F:ubiquitin protein ligase activity"/>
    <property type="evidence" value="ECO:0007669"/>
    <property type="project" value="UniProtKB-EC"/>
</dbReference>
<feature type="region of interest" description="Disordered" evidence="6">
    <location>
        <begin position="1009"/>
        <end position="1034"/>
    </location>
</feature>
<evidence type="ECO:0000259" key="9">
    <source>
        <dbReference type="Pfam" id="PF18102"/>
    </source>
</evidence>
<evidence type="ECO:0000256" key="4">
    <source>
        <dbReference type="ARBA" id="ARBA00022679"/>
    </source>
</evidence>
<dbReference type="InterPro" id="IPR039396">
    <property type="entry name" value="Deltex_C"/>
</dbReference>
<feature type="region of interest" description="Disordered" evidence="6">
    <location>
        <begin position="631"/>
        <end position="676"/>
    </location>
</feature>